<dbReference type="Proteomes" id="UP000249185">
    <property type="component" value="Unassembled WGS sequence"/>
</dbReference>
<organism evidence="4 5">
    <name type="scientific">Rhodovulum sulfidophilum</name>
    <name type="common">Rhodobacter sulfidophilus</name>
    <dbReference type="NCBI Taxonomy" id="35806"/>
    <lineage>
        <taxon>Bacteria</taxon>
        <taxon>Pseudomonadati</taxon>
        <taxon>Pseudomonadota</taxon>
        <taxon>Alphaproteobacteria</taxon>
        <taxon>Rhodobacterales</taxon>
        <taxon>Paracoccaceae</taxon>
        <taxon>Rhodovulum</taxon>
    </lineage>
</organism>
<dbReference type="Pfam" id="PF21102">
    <property type="entry name" value="DprA_N"/>
    <property type="match status" value="1"/>
</dbReference>
<dbReference type="Gene3D" id="1.10.10.10">
    <property type="entry name" value="Winged helix-like DNA-binding domain superfamily/Winged helix DNA-binding domain"/>
    <property type="match status" value="1"/>
</dbReference>
<dbReference type="NCBIfam" id="TIGR00732">
    <property type="entry name" value="dprA"/>
    <property type="match status" value="1"/>
</dbReference>
<feature type="domain" description="Smf/DprA SLOG" evidence="2">
    <location>
        <begin position="89"/>
        <end position="294"/>
    </location>
</feature>
<gene>
    <name evidence="4" type="primary">dprA</name>
    <name evidence="4" type="ORF">DI556_00505</name>
</gene>
<dbReference type="Pfam" id="PF02481">
    <property type="entry name" value="DNA_processg_A"/>
    <property type="match status" value="1"/>
</dbReference>
<evidence type="ECO:0000259" key="3">
    <source>
        <dbReference type="Pfam" id="PF17782"/>
    </source>
</evidence>
<reference evidence="4 5" key="1">
    <citation type="submission" date="2017-08" db="EMBL/GenBank/DDBJ databases">
        <title>Infants hospitalized years apart are colonized by the same room-sourced microbial strains.</title>
        <authorList>
            <person name="Brooks B."/>
            <person name="Olm M.R."/>
            <person name="Firek B.A."/>
            <person name="Baker R."/>
            <person name="Thomas B.C."/>
            <person name="Morowitz M.J."/>
            <person name="Banfield J.F."/>
        </authorList>
    </citation>
    <scope>NUCLEOTIDE SEQUENCE [LARGE SCALE GENOMIC DNA]</scope>
    <source>
        <strain evidence="4">S2_005_002_R2_34</strain>
    </source>
</reference>
<evidence type="ECO:0000313" key="4">
    <source>
        <dbReference type="EMBL" id="PZQ52182.1"/>
    </source>
</evidence>
<accession>A0A2W5NF98</accession>
<protein>
    <submittedName>
        <fullName evidence="4">DNA-protecting protein DprA</fullName>
    </submittedName>
</protein>
<dbReference type="InterPro" id="IPR041614">
    <property type="entry name" value="DprA_WH"/>
</dbReference>
<evidence type="ECO:0000259" key="2">
    <source>
        <dbReference type="Pfam" id="PF02481"/>
    </source>
</evidence>
<dbReference type="SUPFAM" id="SSF102405">
    <property type="entry name" value="MCP/YpsA-like"/>
    <property type="match status" value="1"/>
</dbReference>
<dbReference type="GO" id="GO:0009294">
    <property type="term" value="P:DNA-mediated transformation"/>
    <property type="evidence" value="ECO:0007669"/>
    <property type="project" value="InterPro"/>
</dbReference>
<evidence type="ECO:0000313" key="5">
    <source>
        <dbReference type="Proteomes" id="UP000249185"/>
    </source>
</evidence>
<dbReference type="InterPro" id="IPR036388">
    <property type="entry name" value="WH-like_DNA-bd_sf"/>
</dbReference>
<dbReference type="AlphaFoldDB" id="A0A2W5NF98"/>
<dbReference type="InterPro" id="IPR057666">
    <property type="entry name" value="DrpA_SLOG"/>
</dbReference>
<dbReference type="EMBL" id="QFPW01000001">
    <property type="protein sequence ID" value="PZQ52182.1"/>
    <property type="molecule type" value="Genomic_DNA"/>
</dbReference>
<comment type="caution">
    <text evidence="4">The sequence shown here is derived from an EMBL/GenBank/DDBJ whole genome shotgun (WGS) entry which is preliminary data.</text>
</comment>
<feature type="domain" description="DprA winged helix" evidence="3">
    <location>
        <begin position="316"/>
        <end position="375"/>
    </location>
</feature>
<dbReference type="PANTHER" id="PTHR43022:SF1">
    <property type="entry name" value="PROTEIN SMF"/>
    <property type="match status" value="1"/>
</dbReference>
<dbReference type="Pfam" id="PF17782">
    <property type="entry name" value="WHD_DprA"/>
    <property type="match status" value="1"/>
</dbReference>
<evidence type="ECO:0000256" key="1">
    <source>
        <dbReference type="ARBA" id="ARBA00006525"/>
    </source>
</evidence>
<comment type="similarity">
    <text evidence="1">Belongs to the DprA/Smf family.</text>
</comment>
<sequence>MTHDIPTQPGARPPRSREALIDWLRLARSRRVGPATFARLMAEHGSAARALAALPALAARAGDTGYAPFPRAEAEAELARGEALGARLLALGGPDYPRHLATIADPPPVLWALGDPALCEKPVVALVGARNASALGCRMAARLAHDLGAAGFVTVSGLARGIDAAAHRASLDTGTIAIQAGGVDEVYPPENAALARDIAARGLRLSETPMGHPPRTQDFPRRNRIISGLALGVVVVEGALRSGSLITARAALDQGREVMAVPGNPLDARAAGCNALIRDGATLVRDAADVAEALAALLPRAPAPAPARIPAPPADPSPAAPAFAGDLGARVLALLGPVPVDEDALTRDLGAGAAEVAAALLELELAGALLRHPGGGVGLAPREPGPRHGTP</sequence>
<proteinExistence type="inferred from homology"/>
<dbReference type="Gene3D" id="3.40.50.450">
    <property type="match status" value="1"/>
</dbReference>
<dbReference type="InterPro" id="IPR003488">
    <property type="entry name" value="DprA"/>
</dbReference>
<name>A0A2W5NF98_RHOSU</name>
<dbReference type="PANTHER" id="PTHR43022">
    <property type="entry name" value="PROTEIN SMF"/>
    <property type="match status" value="1"/>
</dbReference>